<sequence>MLCVLLAVAYMTLLERKILSYVQIRKGPNKVGLLGLLQPIADAAKLFLKGKTVPAALTRLWYITSPILGLSISLGLWQLAPSWHTTHFQAWRCCFLSVSALNVYIVLGAGWASNSAYSFLGAYVRQRQTMSYEISLVFILVIPLIFSVTLTMDKLLSSYMTVVIFPFLVVMCLLQSLAETNRAPFDFAEGESELVSGLNIEYGGGLGALLFLAEYASILFLSFVTSVLFFLTITTPLTLLCGFLVASAFLFIRGVYPRQRYDLLMMLCWKSYLPLSLAAVLVSINLCVMLYNLKY</sequence>
<keyword evidence="8 11" id="KW-0496">Mitochondrion</keyword>
<evidence type="ECO:0000256" key="6">
    <source>
        <dbReference type="ARBA" id="ARBA00023136"/>
    </source>
</evidence>
<evidence type="ECO:0000256" key="8">
    <source>
        <dbReference type="RuleBase" id="RU000473"/>
    </source>
</evidence>
<feature type="transmembrane region" description="Helical" evidence="9">
    <location>
        <begin position="132"/>
        <end position="152"/>
    </location>
</feature>
<feature type="transmembrane region" description="Helical" evidence="9">
    <location>
        <begin position="60"/>
        <end position="80"/>
    </location>
</feature>
<dbReference type="InterPro" id="IPR001694">
    <property type="entry name" value="NADH_UbQ_OxRdtase_su1/FPO"/>
</dbReference>
<dbReference type="PANTHER" id="PTHR11432:SF3">
    <property type="entry name" value="NADH-UBIQUINONE OXIDOREDUCTASE CHAIN 1"/>
    <property type="match status" value="1"/>
</dbReference>
<keyword evidence="8" id="KW-0830">Ubiquinone</keyword>
<feature type="transmembrane region" description="Helical" evidence="9">
    <location>
        <begin position="199"/>
        <end position="221"/>
    </location>
</feature>
<dbReference type="AlphaFoldDB" id="Q37434"/>
<reference evidence="11" key="2">
    <citation type="journal article" date="1997" name="Genetics">
        <title>Evolution of pulmonate gastropod mitochondrial genomes: comparisons of gene organizations of Euhadra, Cepaea and Albinaria and implications of unusual tRNA secondary structures.</title>
        <authorList>
            <person name="Yamazaki N."/>
            <person name="Ueshima R."/>
            <person name="Terrett J.A."/>
            <person name="Yokobori S."/>
            <person name="Kaifu M."/>
            <person name="Segawa R."/>
            <person name="Kobayashi T."/>
            <person name="Numachi K."/>
            <person name="Ueda T."/>
            <person name="Nishikawa K."/>
            <person name="Watanabe K."/>
            <person name="Thomas R.H."/>
        </authorList>
    </citation>
    <scope>NUCLEOTIDE SEQUENCE</scope>
    <source>
        <tissue evidence="11">Hepatopancreas</tissue>
    </source>
</reference>
<evidence type="ECO:0000256" key="4">
    <source>
        <dbReference type="ARBA" id="ARBA00022692"/>
    </source>
</evidence>
<feature type="chain" id="PRO_5004221686" description="NADH-ubiquinone oxidoreductase chain 1" evidence="10">
    <location>
        <begin position="21"/>
        <end position="295"/>
    </location>
</feature>
<keyword evidence="6 9" id="KW-0472">Membrane</keyword>
<feature type="transmembrane region" description="Helical" evidence="9">
    <location>
        <begin position="227"/>
        <end position="252"/>
    </location>
</feature>
<evidence type="ECO:0000256" key="9">
    <source>
        <dbReference type="SAM" id="Phobius"/>
    </source>
</evidence>
<feature type="transmembrane region" description="Helical" evidence="9">
    <location>
        <begin position="272"/>
        <end position="293"/>
    </location>
</feature>
<dbReference type="EC" id="7.1.1.2" evidence="8"/>
<dbReference type="InterPro" id="IPR018086">
    <property type="entry name" value="NADH_UbQ_OxRdtase_su1_CS"/>
</dbReference>
<dbReference type="PANTHER" id="PTHR11432">
    <property type="entry name" value="NADH DEHYDROGENASE SUBUNIT 1"/>
    <property type="match status" value="1"/>
</dbReference>
<feature type="signal peptide" evidence="10">
    <location>
        <begin position="1"/>
        <end position="20"/>
    </location>
</feature>
<dbReference type="Pfam" id="PF00146">
    <property type="entry name" value="NADHdh"/>
    <property type="match status" value="1"/>
</dbReference>
<feature type="transmembrane region" description="Helical" evidence="9">
    <location>
        <begin position="100"/>
        <end position="120"/>
    </location>
</feature>
<dbReference type="GO" id="GO:0005743">
    <property type="term" value="C:mitochondrial inner membrane"/>
    <property type="evidence" value="ECO:0007669"/>
    <property type="project" value="UniProtKB-SubCell"/>
</dbReference>
<evidence type="ECO:0000256" key="5">
    <source>
        <dbReference type="ARBA" id="ARBA00022989"/>
    </source>
</evidence>
<geneLocation type="mitochondrion" evidence="11"/>
<name>Q37434_CEPNE</name>
<evidence type="ECO:0000256" key="2">
    <source>
        <dbReference type="ARBA" id="ARBA00010535"/>
    </source>
</evidence>
<reference evidence="11" key="1">
    <citation type="journal article" date="1996" name="J. Mol. Evol.">
        <title>Complete DNA sequence of the mitochondrial genome of Cepaea nemoralis (Gastropoda: Pulmonata).</title>
        <authorList>
            <person name="Terrett J.A."/>
            <person name="Miles S."/>
            <person name="Thomas R.H."/>
        </authorList>
    </citation>
    <scope>NUCLEOTIDE SEQUENCE</scope>
    <source>
        <tissue evidence="11">Hepatopancreas</tissue>
    </source>
</reference>
<proteinExistence type="inferred from homology"/>
<dbReference type="PROSITE" id="PS00667">
    <property type="entry name" value="COMPLEX1_ND1_1"/>
    <property type="match status" value="1"/>
</dbReference>
<dbReference type="GO" id="GO:0003954">
    <property type="term" value="F:NADH dehydrogenase activity"/>
    <property type="evidence" value="ECO:0007669"/>
    <property type="project" value="TreeGrafter"/>
</dbReference>
<evidence type="ECO:0000256" key="1">
    <source>
        <dbReference type="ARBA" id="ARBA00004141"/>
    </source>
</evidence>
<comment type="catalytic activity">
    <reaction evidence="8">
        <text>a ubiquinone + NADH + 5 H(+)(in) = a ubiquinol + NAD(+) + 4 H(+)(out)</text>
        <dbReference type="Rhea" id="RHEA:29091"/>
        <dbReference type="Rhea" id="RHEA-COMP:9565"/>
        <dbReference type="Rhea" id="RHEA-COMP:9566"/>
        <dbReference type="ChEBI" id="CHEBI:15378"/>
        <dbReference type="ChEBI" id="CHEBI:16389"/>
        <dbReference type="ChEBI" id="CHEBI:17976"/>
        <dbReference type="ChEBI" id="CHEBI:57540"/>
        <dbReference type="ChEBI" id="CHEBI:57945"/>
        <dbReference type="EC" id="7.1.1.2"/>
    </reaction>
</comment>
<evidence type="ECO:0000256" key="3">
    <source>
        <dbReference type="ARBA" id="ARBA00021009"/>
    </source>
</evidence>
<keyword evidence="4 7" id="KW-0812">Transmembrane</keyword>
<evidence type="ECO:0000313" key="11">
    <source>
        <dbReference type="EMBL" id="AAC09517.2"/>
    </source>
</evidence>
<evidence type="ECO:0000256" key="10">
    <source>
        <dbReference type="SAM" id="SignalP"/>
    </source>
</evidence>
<protein>
    <recommendedName>
        <fullName evidence="3 8">NADH-ubiquinone oxidoreductase chain 1</fullName>
        <ecNumber evidence="8">7.1.1.2</ecNumber>
    </recommendedName>
</protein>
<dbReference type="GO" id="GO:0008137">
    <property type="term" value="F:NADH dehydrogenase (ubiquinone) activity"/>
    <property type="evidence" value="ECO:0007669"/>
    <property type="project" value="UniProtKB-EC"/>
</dbReference>
<evidence type="ECO:0000256" key="7">
    <source>
        <dbReference type="RuleBase" id="RU000471"/>
    </source>
</evidence>
<comment type="subcellular location">
    <subcellularLocation>
        <location evidence="1">Membrane</location>
        <topology evidence="1">Multi-pass membrane protein</topology>
    </subcellularLocation>
    <subcellularLocation>
        <location evidence="7">Mitochondrion inner membrane</location>
        <topology evidence="7">Multi-pass membrane protein</topology>
    </subcellularLocation>
</comment>
<dbReference type="PROSITE" id="PS00668">
    <property type="entry name" value="COMPLEX1_ND1_2"/>
    <property type="match status" value="1"/>
</dbReference>
<accession>Q37434</accession>
<keyword evidence="10" id="KW-0732">Signal</keyword>
<dbReference type="GO" id="GO:0009060">
    <property type="term" value="P:aerobic respiration"/>
    <property type="evidence" value="ECO:0007669"/>
    <property type="project" value="TreeGrafter"/>
</dbReference>
<organism evidence="11">
    <name type="scientific">Cepaea nemoralis</name>
    <name type="common">Banded wood snail</name>
    <dbReference type="NCBI Taxonomy" id="28835"/>
    <lineage>
        <taxon>Eukaryota</taxon>
        <taxon>Metazoa</taxon>
        <taxon>Spiralia</taxon>
        <taxon>Lophotrochozoa</taxon>
        <taxon>Mollusca</taxon>
        <taxon>Gastropoda</taxon>
        <taxon>Heterobranchia</taxon>
        <taxon>Euthyneura</taxon>
        <taxon>Panpulmonata</taxon>
        <taxon>Eupulmonata</taxon>
        <taxon>Stylommatophora</taxon>
        <taxon>Helicina</taxon>
        <taxon>Helicoidea</taxon>
        <taxon>Helicidae</taxon>
        <taxon>Cepaea</taxon>
    </lineage>
</organism>
<keyword evidence="5 9" id="KW-1133">Transmembrane helix</keyword>
<dbReference type="EMBL" id="U23045">
    <property type="protein sequence ID" value="AAC09517.2"/>
    <property type="molecule type" value="Genomic_DNA"/>
</dbReference>
<comment type="similarity">
    <text evidence="2 7">Belongs to the complex I subunit 1 family.</text>
</comment>
<feature type="transmembrane region" description="Helical" evidence="9">
    <location>
        <begin position="158"/>
        <end position="178"/>
    </location>
</feature>
<keyword evidence="7" id="KW-0520">NAD</keyword>